<dbReference type="EMBL" id="LAZR01000466">
    <property type="protein sequence ID" value="KKN67758.1"/>
    <property type="molecule type" value="Genomic_DNA"/>
</dbReference>
<gene>
    <name evidence="1" type="ORF">LCGC14_0457910</name>
</gene>
<proteinExistence type="predicted"/>
<organism evidence="1">
    <name type="scientific">marine sediment metagenome</name>
    <dbReference type="NCBI Taxonomy" id="412755"/>
    <lineage>
        <taxon>unclassified sequences</taxon>
        <taxon>metagenomes</taxon>
        <taxon>ecological metagenomes</taxon>
    </lineage>
</organism>
<protein>
    <submittedName>
        <fullName evidence="1">Uncharacterized protein</fullName>
    </submittedName>
</protein>
<accession>A0A0F9VPP5</accession>
<reference evidence="1" key="1">
    <citation type="journal article" date="2015" name="Nature">
        <title>Complex archaea that bridge the gap between prokaryotes and eukaryotes.</title>
        <authorList>
            <person name="Spang A."/>
            <person name="Saw J.H."/>
            <person name="Jorgensen S.L."/>
            <person name="Zaremba-Niedzwiedzka K."/>
            <person name="Martijn J."/>
            <person name="Lind A.E."/>
            <person name="van Eijk R."/>
            <person name="Schleper C."/>
            <person name="Guy L."/>
            <person name="Ettema T.J."/>
        </authorList>
    </citation>
    <scope>NUCLEOTIDE SEQUENCE</scope>
</reference>
<comment type="caution">
    <text evidence="1">The sequence shown here is derived from an EMBL/GenBank/DDBJ whole genome shotgun (WGS) entry which is preliminary data.</text>
</comment>
<evidence type="ECO:0000313" key="1">
    <source>
        <dbReference type="EMBL" id="KKN67758.1"/>
    </source>
</evidence>
<dbReference type="AlphaFoldDB" id="A0A0F9VPP5"/>
<name>A0A0F9VPP5_9ZZZZ</name>
<sequence>MAPAIWEDDGFSSGGVKGITRMKATLDSTEEDVPGKFGMQMKQNFEDVEILETETGELFEPEGGFLTMYQNQSSKKNSGNQYMVQAWSVFCRREKLAPPPAGVHGVPLIWERQEHKFEGGDISPAKYMVPVEVVGDVPAHFADTPETAFDDPIELTEETQAAIVAVLDSTNGSPLSAVRREFTKFPAPVRKDIGTAKDVPAALDHLVELGLVEFEDGLYKPADA</sequence>